<evidence type="ECO:0000256" key="2">
    <source>
        <dbReference type="ARBA" id="ARBA00018339"/>
    </source>
</evidence>
<comment type="function">
    <text evidence="5">May play a role in ribosome biogenesis.</text>
</comment>
<evidence type="ECO:0000256" key="3">
    <source>
        <dbReference type="ARBA" id="ARBA00022517"/>
    </source>
</evidence>
<dbReference type="GeneID" id="7453430"/>
<accession>B8BPY1</accession>
<dbReference type="Pfam" id="PF07767">
    <property type="entry name" value="Nop53"/>
    <property type="match status" value="1"/>
</dbReference>
<dbReference type="PANTHER" id="PTHR14211">
    <property type="entry name" value="GLIOMA SUPPRESSOR CANDIDATE REGION GENE 2"/>
    <property type="match status" value="1"/>
</dbReference>
<evidence type="ECO:0000313" key="8">
    <source>
        <dbReference type="Proteomes" id="UP000001449"/>
    </source>
</evidence>
<evidence type="ECO:0000256" key="1">
    <source>
        <dbReference type="ARBA" id="ARBA00008838"/>
    </source>
</evidence>
<reference evidence="7 8" key="2">
    <citation type="journal article" date="2008" name="Nature">
        <title>The Phaeodactylum genome reveals the evolutionary history of diatom genomes.</title>
        <authorList>
            <person name="Bowler C."/>
            <person name="Allen A.E."/>
            <person name="Badger J.H."/>
            <person name="Grimwood J."/>
            <person name="Jabbari K."/>
            <person name="Kuo A."/>
            <person name="Maheswari U."/>
            <person name="Martens C."/>
            <person name="Maumus F."/>
            <person name="Otillar R.P."/>
            <person name="Rayko E."/>
            <person name="Salamov A."/>
            <person name="Vandepoele K."/>
            <person name="Beszteri B."/>
            <person name="Gruber A."/>
            <person name="Heijde M."/>
            <person name="Katinka M."/>
            <person name="Mock T."/>
            <person name="Valentin K."/>
            <person name="Verret F."/>
            <person name="Berges J.A."/>
            <person name="Brownlee C."/>
            <person name="Cadoret J.P."/>
            <person name="Chiovitti A."/>
            <person name="Choi C.J."/>
            <person name="Coesel S."/>
            <person name="De Martino A."/>
            <person name="Detter J.C."/>
            <person name="Durkin C."/>
            <person name="Falciatore A."/>
            <person name="Fournet J."/>
            <person name="Haruta M."/>
            <person name="Huysman M.J."/>
            <person name="Jenkins B.D."/>
            <person name="Jiroutova K."/>
            <person name="Jorgensen R.E."/>
            <person name="Joubert Y."/>
            <person name="Kaplan A."/>
            <person name="Kroger N."/>
            <person name="Kroth P.G."/>
            <person name="La Roche J."/>
            <person name="Lindquist E."/>
            <person name="Lommer M."/>
            <person name="Martin-Jezequel V."/>
            <person name="Lopez P.J."/>
            <person name="Lucas S."/>
            <person name="Mangogna M."/>
            <person name="McGinnis K."/>
            <person name="Medlin L.K."/>
            <person name="Montsant A."/>
            <person name="Oudot-Le Secq M.P."/>
            <person name="Napoli C."/>
            <person name="Obornik M."/>
            <person name="Parker M.S."/>
            <person name="Petit J.L."/>
            <person name="Porcel B.M."/>
            <person name="Poulsen N."/>
            <person name="Robison M."/>
            <person name="Rychlewski L."/>
            <person name="Rynearson T.A."/>
            <person name="Schmutz J."/>
            <person name="Shapiro H."/>
            <person name="Siaut M."/>
            <person name="Stanley M."/>
            <person name="Sussman M.R."/>
            <person name="Taylor A.R."/>
            <person name="Vardi A."/>
            <person name="von Dassow P."/>
            <person name="Vyverman W."/>
            <person name="Willis A."/>
            <person name="Wyrwicz L.S."/>
            <person name="Rokhsar D.S."/>
            <person name="Weissenbach J."/>
            <person name="Armbrust E.V."/>
            <person name="Green B.R."/>
            <person name="Van de Peer Y."/>
            <person name="Grigoriev I.V."/>
        </authorList>
    </citation>
    <scope>NUCLEOTIDE SEQUENCE [LARGE SCALE GENOMIC DNA]</scope>
    <source>
        <strain evidence="7 8">CCMP1335</strain>
    </source>
</reference>
<dbReference type="AlphaFoldDB" id="B8BPY1"/>
<dbReference type="InterPro" id="IPR011687">
    <property type="entry name" value="Nop53/GLTSCR2"/>
</dbReference>
<evidence type="ECO:0000313" key="7">
    <source>
        <dbReference type="EMBL" id="EED96267.1"/>
    </source>
</evidence>
<reference evidence="7 8" key="1">
    <citation type="journal article" date="2004" name="Science">
        <title>The genome of the diatom Thalassiosira pseudonana: ecology, evolution, and metabolism.</title>
        <authorList>
            <person name="Armbrust E.V."/>
            <person name="Berges J.A."/>
            <person name="Bowler C."/>
            <person name="Green B.R."/>
            <person name="Martinez D."/>
            <person name="Putnam N.H."/>
            <person name="Zhou S."/>
            <person name="Allen A.E."/>
            <person name="Apt K.E."/>
            <person name="Bechner M."/>
            <person name="Brzezinski M.A."/>
            <person name="Chaal B.K."/>
            <person name="Chiovitti A."/>
            <person name="Davis A.K."/>
            <person name="Demarest M.S."/>
            <person name="Detter J.C."/>
            <person name="Glavina T."/>
            <person name="Goodstein D."/>
            <person name="Hadi M.Z."/>
            <person name="Hellsten U."/>
            <person name="Hildebrand M."/>
            <person name="Jenkins B.D."/>
            <person name="Jurka J."/>
            <person name="Kapitonov V.V."/>
            <person name="Kroger N."/>
            <person name="Lau W.W."/>
            <person name="Lane T.W."/>
            <person name="Larimer F.W."/>
            <person name="Lippmeier J.C."/>
            <person name="Lucas S."/>
            <person name="Medina M."/>
            <person name="Montsant A."/>
            <person name="Obornik M."/>
            <person name="Parker M.S."/>
            <person name="Palenik B."/>
            <person name="Pazour G.J."/>
            <person name="Richardson P.M."/>
            <person name="Rynearson T.A."/>
            <person name="Saito M.A."/>
            <person name="Schwartz D.C."/>
            <person name="Thamatrakoln K."/>
            <person name="Valentin K."/>
            <person name="Vardi A."/>
            <person name="Wilkerson F.P."/>
            <person name="Rokhsar D.S."/>
        </authorList>
    </citation>
    <scope>NUCLEOTIDE SEQUENCE [LARGE SCALE GENOMIC DNA]</scope>
    <source>
        <strain evidence="7 8">CCMP1335</strain>
    </source>
</reference>
<dbReference type="STRING" id="35128.B8BPY1"/>
<dbReference type="Proteomes" id="UP000001449">
    <property type="component" value="Chromosome 1"/>
</dbReference>
<gene>
    <name evidence="7" type="ORF">THAPSDRAFT_20658</name>
</gene>
<comment type="subcellular location">
    <subcellularLocation>
        <location evidence="5">Nucleus</location>
        <location evidence="5">Nucleolus</location>
    </subcellularLocation>
    <subcellularLocation>
        <location evidence="5">Nucleus</location>
        <location evidence="5">Nucleoplasm</location>
    </subcellularLocation>
</comment>
<dbReference type="GO" id="GO:0006364">
    <property type="term" value="P:rRNA processing"/>
    <property type="evidence" value="ECO:0000318"/>
    <property type="project" value="GO_Central"/>
</dbReference>
<keyword evidence="8" id="KW-1185">Reference proteome</keyword>
<feature type="region of interest" description="Disordered" evidence="6">
    <location>
        <begin position="118"/>
        <end position="143"/>
    </location>
</feature>
<dbReference type="PaxDb" id="35128-Thaps20658"/>
<feature type="compositionally biased region" description="Acidic residues" evidence="6">
    <location>
        <begin position="283"/>
        <end position="298"/>
    </location>
</feature>
<feature type="compositionally biased region" description="Basic residues" evidence="6">
    <location>
        <begin position="206"/>
        <end position="216"/>
    </location>
</feature>
<sequence length="473" mass="52560">MVKRKQGSRAQKRAEETYTEFSSALIDQAEEDRVTSKQDDDLFVLDTDRKDAIGTSARNKAARRAANREKLLAGVTTTSGSDAKRRKYEPSDKDLRQIQKVLQHHGKDGAIALALRGKARMEQKRHAKRMNGMTPKSGKPTYDLWDDAAVASADTTSKKKSKLIAVATGKPSPNGISPVDIVSATKPLPVDPNFEVLSQQPTKALSNKHLKARKHAQLTAKPTLALEVAHPGQSYRPDKEQHQDAIGEALSIEIRRNEAEEYKSKPISSGMSEFTKRFIVGESDSEESSDEEEEDNDDGNVATMGATKLIKKKEKLTRAQRNKQKRVKAEQTALFARKQSKQFNHQINEVHKHSKAVKEEEKLHSVRQSELAQLRDEKKSQPLGKNLWNAVSQVDPLRAPSLPVALTEELEGKSGGKGSLRTVTPKGSLVTDRLESMVARGMVSKKKVDGRRIVQGKRRKKVMGVKGTEYLLI</sequence>
<dbReference type="KEGG" id="tps:THAPSDRAFT_20658"/>
<dbReference type="InParanoid" id="B8BPY1"/>
<dbReference type="OMA" id="GNLWKEW"/>
<evidence type="ECO:0000256" key="4">
    <source>
        <dbReference type="ARBA" id="ARBA00023242"/>
    </source>
</evidence>
<keyword evidence="3 5" id="KW-0690">Ribosome biogenesis</keyword>
<dbReference type="PANTHER" id="PTHR14211:SF7">
    <property type="entry name" value="RIBOSOME BIOGENESIS PROTEIN NOP53"/>
    <property type="match status" value="1"/>
</dbReference>
<dbReference type="PIRSF" id="PIRSF017302">
    <property type="entry name" value="Gltscr2"/>
    <property type="match status" value="1"/>
</dbReference>
<dbReference type="GO" id="GO:0005730">
    <property type="term" value="C:nucleolus"/>
    <property type="evidence" value="ECO:0000318"/>
    <property type="project" value="GO_Central"/>
</dbReference>
<evidence type="ECO:0000256" key="5">
    <source>
        <dbReference type="PIRNR" id="PIRNR017302"/>
    </source>
</evidence>
<name>B8BPY1_THAPS</name>
<dbReference type="GO" id="GO:0005654">
    <property type="term" value="C:nucleoplasm"/>
    <property type="evidence" value="ECO:0007669"/>
    <property type="project" value="UniProtKB-SubCell"/>
</dbReference>
<proteinExistence type="inferred from homology"/>
<feature type="region of interest" description="Disordered" evidence="6">
    <location>
        <begin position="273"/>
        <end position="308"/>
    </location>
</feature>
<feature type="region of interest" description="Disordered" evidence="6">
    <location>
        <begin position="56"/>
        <end position="93"/>
    </location>
</feature>
<feature type="compositionally biased region" description="Basic residues" evidence="6">
    <location>
        <begin position="1"/>
        <end position="11"/>
    </location>
</feature>
<keyword evidence="4 5" id="KW-0539">Nucleus</keyword>
<dbReference type="HOGENOM" id="CLU_578104_0_0_1"/>
<protein>
    <recommendedName>
        <fullName evidence="2 5">Ribosome biogenesis protein NOP53</fullName>
    </recommendedName>
</protein>
<feature type="region of interest" description="Disordered" evidence="6">
    <location>
        <begin position="1"/>
        <end position="20"/>
    </location>
</feature>
<evidence type="ECO:0000256" key="6">
    <source>
        <dbReference type="SAM" id="MobiDB-lite"/>
    </source>
</evidence>
<dbReference type="GO" id="GO:0008097">
    <property type="term" value="F:5S rRNA binding"/>
    <property type="evidence" value="ECO:0000318"/>
    <property type="project" value="GO_Central"/>
</dbReference>
<comment type="similarity">
    <text evidence="1 5">Belongs to the NOP53 family.</text>
</comment>
<feature type="region of interest" description="Disordered" evidence="6">
    <location>
        <begin position="205"/>
        <end position="225"/>
    </location>
</feature>
<dbReference type="EMBL" id="CM000638">
    <property type="protein sequence ID" value="EED96267.1"/>
    <property type="molecule type" value="Genomic_DNA"/>
</dbReference>
<organism evidence="7 8">
    <name type="scientific">Thalassiosira pseudonana</name>
    <name type="common">Marine diatom</name>
    <name type="synonym">Cyclotella nana</name>
    <dbReference type="NCBI Taxonomy" id="35128"/>
    <lineage>
        <taxon>Eukaryota</taxon>
        <taxon>Sar</taxon>
        <taxon>Stramenopiles</taxon>
        <taxon>Ochrophyta</taxon>
        <taxon>Bacillariophyta</taxon>
        <taxon>Coscinodiscophyceae</taxon>
        <taxon>Thalassiosirophycidae</taxon>
        <taxon>Thalassiosirales</taxon>
        <taxon>Thalassiosiraceae</taxon>
        <taxon>Thalassiosira</taxon>
    </lineage>
</organism>
<dbReference type="eggNOG" id="ENOG502S9EB">
    <property type="taxonomic scope" value="Eukaryota"/>
</dbReference>
<dbReference type="RefSeq" id="XP_002286626.1">
    <property type="nucleotide sequence ID" value="XM_002286590.1"/>
</dbReference>
<dbReference type="GO" id="GO:0000027">
    <property type="term" value="P:ribosomal large subunit assembly"/>
    <property type="evidence" value="ECO:0000318"/>
    <property type="project" value="GO_Central"/>
</dbReference>